<evidence type="ECO:0000259" key="5">
    <source>
        <dbReference type="SMART" id="SM00903"/>
    </source>
</evidence>
<dbReference type="RefSeq" id="WP_092682149.1">
    <property type="nucleotide sequence ID" value="NZ_FNMZ01000004.1"/>
</dbReference>
<dbReference type="PANTHER" id="PTHR33798">
    <property type="entry name" value="FLAVOPROTEIN OXYGENASE"/>
    <property type="match status" value="1"/>
</dbReference>
<evidence type="ECO:0000313" key="6">
    <source>
        <dbReference type="EMBL" id="SDX23206.1"/>
    </source>
</evidence>
<evidence type="ECO:0000256" key="1">
    <source>
        <dbReference type="ARBA" id="ARBA00001917"/>
    </source>
</evidence>
<dbReference type="Pfam" id="PF01613">
    <property type="entry name" value="Flavin_Reduct"/>
    <property type="match status" value="1"/>
</dbReference>
<organism evidence="6 7">
    <name type="scientific">Albimonas donghaensis</name>
    <dbReference type="NCBI Taxonomy" id="356660"/>
    <lineage>
        <taxon>Bacteria</taxon>
        <taxon>Pseudomonadati</taxon>
        <taxon>Pseudomonadota</taxon>
        <taxon>Alphaproteobacteria</taxon>
        <taxon>Rhodobacterales</taxon>
        <taxon>Paracoccaceae</taxon>
        <taxon>Albimonas</taxon>
    </lineage>
</organism>
<feature type="domain" description="Flavin reductase like" evidence="5">
    <location>
        <begin position="19"/>
        <end position="172"/>
    </location>
</feature>
<dbReference type="PANTHER" id="PTHR33798:SF5">
    <property type="entry name" value="FLAVIN REDUCTASE LIKE DOMAIN-CONTAINING PROTEIN"/>
    <property type="match status" value="1"/>
</dbReference>
<dbReference type="SMART" id="SM00903">
    <property type="entry name" value="Flavin_Reduct"/>
    <property type="match status" value="1"/>
</dbReference>
<evidence type="ECO:0000313" key="7">
    <source>
        <dbReference type="Proteomes" id="UP000199118"/>
    </source>
</evidence>
<sequence length="223" mass="24418">MRLDFETLSERDRYKLLTATVTPRPIALATSLDGQGRANAAPFSFFNCLQSTPPLLALGFEPRGPASGKDSWANILETQAFIVHLVDEPLLEAMNVTAMDFGPEVDELFQAGLETRPGDLVAAPRILAAPVAFECRLFQAIPLGEAQGIALGEIVAMHIRDALLDVERMRVDTATLALVSRLHNPGWYARTSDLFQLRRLNPADWSLRPAEAGADKNDLPGRN</sequence>
<keyword evidence="2" id="KW-0285">Flavoprotein</keyword>
<dbReference type="STRING" id="356660.SAMN05444336_10414"/>
<name>A0A1H3A0Q5_9RHOB</name>
<comment type="cofactor">
    <cofactor evidence="1">
        <name>FMN</name>
        <dbReference type="ChEBI" id="CHEBI:58210"/>
    </cofactor>
</comment>
<dbReference type="InterPro" id="IPR012349">
    <property type="entry name" value="Split_barrel_FMN-bd"/>
</dbReference>
<dbReference type="SUPFAM" id="SSF50475">
    <property type="entry name" value="FMN-binding split barrel"/>
    <property type="match status" value="1"/>
</dbReference>
<proteinExistence type="inferred from homology"/>
<comment type="similarity">
    <text evidence="4">Belongs to the flavoredoxin family.</text>
</comment>
<accession>A0A1H3A0Q5</accession>
<keyword evidence="3" id="KW-0288">FMN</keyword>
<dbReference type="OrthoDB" id="9783347at2"/>
<dbReference type="Gene3D" id="2.30.110.10">
    <property type="entry name" value="Electron Transport, Fmn-binding Protein, Chain A"/>
    <property type="match status" value="1"/>
</dbReference>
<dbReference type="GO" id="GO:0016646">
    <property type="term" value="F:oxidoreductase activity, acting on the CH-NH group of donors, NAD or NADP as acceptor"/>
    <property type="evidence" value="ECO:0007669"/>
    <property type="project" value="UniProtKB-ARBA"/>
</dbReference>
<dbReference type="Proteomes" id="UP000199118">
    <property type="component" value="Unassembled WGS sequence"/>
</dbReference>
<evidence type="ECO:0000256" key="2">
    <source>
        <dbReference type="ARBA" id="ARBA00022630"/>
    </source>
</evidence>
<protein>
    <submittedName>
        <fullName evidence="6">NADH-FMN oxidoreductase RutF, flavin reductase (DIM6/NTAB) family</fullName>
    </submittedName>
</protein>
<dbReference type="EMBL" id="FNMZ01000004">
    <property type="protein sequence ID" value="SDX23206.1"/>
    <property type="molecule type" value="Genomic_DNA"/>
</dbReference>
<evidence type="ECO:0000256" key="3">
    <source>
        <dbReference type="ARBA" id="ARBA00022643"/>
    </source>
</evidence>
<keyword evidence="7" id="KW-1185">Reference proteome</keyword>
<gene>
    <name evidence="6" type="ORF">SAMN05444336_10414</name>
</gene>
<dbReference type="GO" id="GO:0010181">
    <property type="term" value="F:FMN binding"/>
    <property type="evidence" value="ECO:0007669"/>
    <property type="project" value="InterPro"/>
</dbReference>
<evidence type="ECO:0000256" key="4">
    <source>
        <dbReference type="ARBA" id="ARBA00038054"/>
    </source>
</evidence>
<reference evidence="6 7" key="1">
    <citation type="submission" date="2016-10" db="EMBL/GenBank/DDBJ databases">
        <authorList>
            <person name="de Groot N.N."/>
        </authorList>
    </citation>
    <scope>NUCLEOTIDE SEQUENCE [LARGE SCALE GENOMIC DNA]</scope>
    <source>
        <strain evidence="6 7">DSM 17890</strain>
    </source>
</reference>
<dbReference type="InterPro" id="IPR002563">
    <property type="entry name" value="Flavin_Rdtase-like_dom"/>
</dbReference>
<dbReference type="AlphaFoldDB" id="A0A1H3A0Q5"/>